<dbReference type="EMBL" id="CYHF01000017">
    <property type="protein sequence ID" value="CUB00781.1"/>
    <property type="molecule type" value="Genomic_DNA"/>
</dbReference>
<keyword evidence="3" id="KW-1185">Reference proteome</keyword>
<organism evidence="2 3">
    <name type="scientific">Thiomonas bhubaneswarensis</name>
    <dbReference type="NCBI Taxonomy" id="339866"/>
    <lineage>
        <taxon>Bacteria</taxon>
        <taxon>Pseudomonadati</taxon>
        <taxon>Pseudomonadota</taxon>
        <taxon>Betaproteobacteria</taxon>
        <taxon>Burkholderiales</taxon>
        <taxon>Thiomonas</taxon>
    </lineage>
</organism>
<evidence type="ECO:0000256" key="1">
    <source>
        <dbReference type="SAM" id="SignalP"/>
    </source>
</evidence>
<feature type="chain" id="PRO_5005505467" evidence="1">
    <location>
        <begin position="23"/>
        <end position="67"/>
    </location>
</feature>
<dbReference type="OrthoDB" id="9155598at2"/>
<name>A0A0K6ICF0_9BURK</name>
<evidence type="ECO:0000313" key="2">
    <source>
        <dbReference type="EMBL" id="CUB00781.1"/>
    </source>
</evidence>
<evidence type="ECO:0000313" key="3">
    <source>
        <dbReference type="Proteomes" id="UP000183649"/>
    </source>
</evidence>
<reference evidence="3" key="1">
    <citation type="submission" date="2015-08" db="EMBL/GenBank/DDBJ databases">
        <authorList>
            <person name="Varghese N."/>
        </authorList>
    </citation>
    <scope>NUCLEOTIDE SEQUENCE [LARGE SCALE GENOMIC DNA]</scope>
    <source>
        <strain evidence="3">DSM 18181</strain>
    </source>
</reference>
<dbReference type="RefSeq" id="WP_055451809.1">
    <property type="nucleotide sequence ID" value="NZ_CYHF01000017.1"/>
</dbReference>
<dbReference type="Proteomes" id="UP000183649">
    <property type="component" value="Unassembled WGS sequence"/>
</dbReference>
<gene>
    <name evidence="2" type="ORF">Ga0061069_11712</name>
</gene>
<dbReference type="AlphaFoldDB" id="A0A0K6ICF0"/>
<keyword evidence="1" id="KW-0732">Signal</keyword>
<sequence>MKKLLVVITPLLMLGAAYPAFAAGSNGVQAREAQIQACFRMHGQLMDKPAVRNPLDCWREHGFLMQK</sequence>
<protein>
    <submittedName>
        <fullName evidence="2">Uncharacterized protein</fullName>
    </submittedName>
</protein>
<dbReference type="STRING" id="339866.GCA_001418255_03020"/>
<proteinExistence type="predicted"/>
<accession>A0A0K6ICF0</accession>
<feature type="signal peptide" evidence="1">
    <location>
        <begin position="1"/>
        <end position="22"/>
    </location>
</feature>